<dbReference type="RefSeq" id="XP_024716512.1">
    <property type="nucleotide sequence ID" value="XM_024862121.1"/>
</dbReference>
<feature type="region of interest" description="Disordered" evidence="1">
    <location>
        <begin position="523"/>
        <end position="603"/>
    </location>
</feature>
<dbReference type="Pfam" id="PF11799">
    <property type="entry name" value="IMS_C"/>
    <property type="match status" value="1"/>
</dbReference>
<dbReference type="AlphaFoldDB" id="A0A2T3APC5"/>
<dbReference type="InterPro" id="IPR001126">
    <property type="entry name" value="UmuC"/>
</dbReference>
<feature type="compositionally biased region" description="Acidic residues" evidence="1">
    <location>
        <begin position="559"/>
        <end position="570"/>
    </location>
</feature>
<feature type="region of interest" description="Disordered" evidence="1">
    <location>
        <begin position="393"/>
        <end position="439"/>
    </location>
</feature>
<dbReference type="InterPro" id="IPR003583">
    <property type="entry name" value="Hlx-hairpin-Hlx_DNA-bd_motif"/>
</dbReference>
<keyword evidence="4" id="KW-1185">Reference proteome</keyword>
<dbReference type="GO" id="GO:0003887">
    <property type="term" value="F:DNA-directed DNA polymerase activity"/>
    <property type="evidence" value="ECO:0007669"/>
    <property type="project" value="TreeGrafter"/>
</dbReference>
<dbReference type="Gene3D" id="3.30.70.270">
    <property type="match status" value="1"/>
</dbReference>
<accession>A0A2T3APC5</accession>
<dbReference type="Pfam" id="PF00817">
    <property type="entry name" value="IMS"/>
    <property type="match status" value="1"/>
</dbReference>
<dbReference type="InterPro" id="IPR043128">
    <property type="entry name" value="Rev_trsase/Diguanyl_cyclase"/>
</dbReference>
<dbReference type="GO" id="GO:0003684">
    <property type="term" value="F:damaged DNA binding"/>
    <property type="evidence" value="ECO:0007669"/>
    <property type="project" value="InterPro"/>
</dbReference>
<evidence type="ECO:0000259" key="2">
    <source>
        <dbReference type="PROSITE" id="PS50173"/>
    </source>
</evidence>
<proteinExistence type="predicted"/>
<dbReference type="OrthoDB" id="447129at2759"/>
<dbReference type="PANTHER" id="PTHR46404">
    <property type="entry name" value="DNA POLYMERASE IOTA"/>
    <property type="match status" value="1"/>
</dbReference>
<dbReference type="Proteomes" id="UP000241818">
    <property type="component" value="Unassembled WGS sequence"/>
</dbReference>
<evidence type="ECO:0000313" key="4">
    <source>
        <dbReference type="Proteomes" id="UP000241818"/>
    </source>
</evidence>
<dbReference type="SUPFAM" id="SSF56672">
    <property type="entry name" value="DNA/RNA polymerases"/>
    <property type="match status" value="1"/>
</dbReference>
<organism evidence="3 4">
    <name type="scientific">Amorphotheca resinae ATCC 22711</name>
    <dbReference type="NCBI Taxonomy" id="857342"/>
    <lineage>
        <taxon>Eukaryota</taxon>
        <taxon>Fungi</taxon>
        <taxon>Dikarya</taxon>
        <taxon>Ascomycota</taxon>
        <taxon>Pezizomycotina</taxon>
        <taxon>Leotiomycetes</taxon>
        <taxon>Helotiales</taxon>
        <taxon>Amorphothecaceae</taxon>
        <taxon>Amorphotheca</taxon>
    </lineage>
</organism>
<dbReference type="Gene3D" id="3.30.1490.100">
    <property type="entry name" value="DNA polymerase, Y-family, little finger domain"/>
    <property type="match status" value="1"/>
</dbReference>
<reference evidence="3 4" key="1">
    <citation type="journal article" date="2018" name="New Phytol.">
        <title>Comparative genomics and transcriptomics depict ericoid mycorrhizal fungi as versatile saprotrophs and plant mutualists.</title>
        <authorList>
            <person name="Martino E."/>
            <person name="Morin E."/>
            <person name="Grelet G.A."/>
            <person name="Kuo A."/>
            <person name="Kohler A."/>
            <person name="Daghino S."/>
            <person name="Barry K.W."/>
            <person name="Cichocki N."/>
            <person name="Clum A."/>
            <person name="Dockter R.B."/>
            <person name="Hainaut M."/>
            <person name="Kuo R.C."/>
            <person name="LaButti K."/>
            <person name="Lindahl B.D."/>
            <person name="Lindquist E.A."/>
            <person name="Lipzen A."/>
            <person name="Khouja H.R."/>
            <person name="Magnuson J."/>
            <person name="Murat C."/>
            <person name="Ohm R.A."/>
            <person name="Singer S.W."/>
            <person name="Spatafora J.W."/>
            <person name="Wang M."/>
            <person name="Veneault-Fourrey C."/>
            <person name="Henrissat B."/>
            <person name="Grigoriev I.V."/>
            <person name="Martin F.M."/>
            <person name="Perotto S."/>
        </authorList>
    </citation>
    <scope>NUCLEOTIDE SEQUENCE [LARGE SCALE GENOMIC DNA]</scope>
    <source>
        <strain evidence="3 4">ATCC 22711</strain>
    </source>
</reference>
<evidence type="ECO:0000256" key="1">
    <source>
        <dbReference type="SAM" id="MobiDB-lite"/>
    </source>
</evidence>
<dbReference type="FunFam" id="3.40.1170.60:FF:000006">
    <property type="entry name" value="DNA polymerase iota"/>
    <property type="match status" value="1"/>
</dbReference>
<dbReference type="SMART" id="SM00278">
    <property type="entry name" value="HhH1"/>
    <property type="match status" value="2"/>
</dbReference>
<dbReference type="STRING" id="857342.A0A2T3APC5"/>
<protein>
    <recommendedName>
        <fullName evidence="2">UmuC domain-containing protein</fullName>
    </recommendedName>
</protein>
<sequence length="633" mass="70879">MIGARKTRRNDSRVIVHFDYDCFYASVFENENPALKSLPLAVQQKQIVVTCNYEARRRGLHKLALISEAKKIVPDLVIVLGEELGRFRDASKDLYRYLEGFTWSGKVERLGFDEVFMDITDIVDYNQNLLNPNDLAHSFFSLERNDPTVGFTFDATIFAGHTYPPQQMPSAISNSQGNDWLTTRLILGSHFAQHLRLGLDEEKGYTSSVGISTNKLLSKLVGNLNKPKAQTTLLPPYDMLEDGISYNAENTQESNVTMFIDGHDIGKIPGIGFKMAQRIRNHVLSRPPESGTGSGWGGTKESVTVRDVRLFPGMGPEMLERILGGPGVERGIGSKAWGLINGIDDTEIQKAKKVPSQISIEDTYGRLDTMPQVLKELRRLATSLIKRMHTDLLEDDDDPESGSGSKKRWSANPKTVRLSTRPRPPPNADGTRTRSFNRISRSGPLPSFVFNLNNGIDSIVERLVQECLVPMFKRLHPPHAVWNLSLINIGVTNMVETAREDGGGAGGRDISKMFKRQESTLREWRVADRDVPPDPVHGNDNNHHHNHQQAEPSAGDGAPNDDNDHDDNDDILASSEDAIYETQQNSIDDAWQEEEDDDDERPSCEICRRCGAMMPAFAIPAHERFHSLEQEEE</sequence>
<dbReference type="InParanoid" id="A0A2T3APC5"/>
<dbReference type="GO" id="GO:0006281">
    <property type="term" value="P:DNA repair"/>
    <property type="evidence" value="ECO:0007669"/>
    <property type="project" value="InterPro"/>
</dbReference>
<dbReference type="EMBL" id="KZ679020">
    <property type="protein sequence ID" value="PSS06782.1"/>
    <property type="molecule type" value="Genomic_DNA"/>
</dbReference>
<evidence type="ECO:0000313" key="3">
    <source>
        <dbReference type="EMBL" id="PSS06782.1"/>
    </source>
</evidence>
<name>A0A2T3APC5_AMORE</name>
<dbReference type="InterPro" id="IPR043502">
    <property type="entry name" value="DNA/RNA_pol_sf"/>
</dbReference>
<feature type="compositionally biased region" description="Basic and acidic residues" evidence="1">
    <location>
        <begin position="523"/>
        <end position="532"/>
    </location>
</feature>
<dbReference type="GeneID" id="36570202"/>
<dbReference type="GO" id="GO:0070987">
    <property type="term" value="P:error-free translesion synthesis"/>
    <property type="evidence" value="ECO:0007669"/>
    <property type="project" value="UniProtKB-ARBA"/>
</dbReference>
<dbReference type="PROSITE" id="PS50173">
    <property type="entry name" value="UMUC"/>
    <property type="match status" value="1"/>
</dbReference>
<dbReference type="InterPro" id="IPR017961">
    <property type="entry name" value="DNA_pol_Y-fam_little_finger"/>
</dbReference>
<feature type="domain" description="UmuC" evidence="2">
    <location>
        <begin position="15"/>
        <end position="272"/>
    </location>
</feature>
<dbReference type="Gene3D" id="3.40.1170.60">
    <property type="match status" value="1"/>
</dbReference>
<dbReference type="PANTHER" id="PTHR46404:SF1">
    <property type="entry name" value="DNA POLYMERASE IOTA"/>
    <property type="match status" value="1"/>
</dbReference>
<gene>
    <name evidence="3" type="ORF">M430DRAFT_130012</name>
</gene>
<dbReference type="InterPro" id="IPR036775">
    <property type="entry name" value="DNA_pol_Y-fam_lit_finger_sf"/>
</dbReference>
<feature type="compositionally biased region" description="Acidic residues" evidence="1">
    <location>
        <begin position="590"/>
        <end position="600"/>
    </location>
</feature>